<dbReference type="RefSeq" id="WP_007321293.1">
    <property type="nucleotide sequence ID" value="NZ_BAEE01000033.1"/>
</dbReference>
<organism evidence="2 3">
    <name type="scientific">Gordonia araii NBRC 100433</name>
    <dbReference type="NCBI Taxonomy" id="1073574"/>
    <lineage>
        <taxon>Bacteria</taxon>
        <taxon>Bacillati</taxon>
        <taxon>Actinomycetota</taxon>
        <taxon>Actinomycetes</taxon>
        <taxon>Mycobacteriales</taxon>
        <taxon>Gordoniaceae</taxon>
        <taxon>Gordonia</taxon>
    </lineage>
</organism>
<dbReference type="AlphaFoldDB" id="G7H041"/>
<evidence type="ECO:0000256" key="1">
    <source>
        <dbReference type="SAM" id="MobiDB-lite"/>
    </source>
</evidence>
<gene>
    <name evidence="2" type="ORF">GOARA_033_00170</name>
</gene>
<sequence length="299" mass="33071">MDQIWDPSDVDETGLIDLHETPDGARCSVLPSGDVKACNWRSESGLFVVDIGVHTFSTKVSFNEVRLRENFTDFRPTTVGGAPALFYHVKGQRPEVCNMAWGNPTGSTWISVQRMGVGDEDLLDVCGWTQAWAAFVWPSTRQEHPKPESSATSKDVWQPDSLDEPGFLRPNKLRRFDESYIPHTCEGFPGAIRSCTWEVDPATYGLHNPYVVRVSSVAQPFTEFKSRRVEAYPSTKAVTVAEQKAIQYKALPGTCSVAWPARTGTAWLRVSLLTSVRDTDVDSCVEASRIAASAIPATK</sequence>
<dbReference type="Proteomes" id="UP000035088">
    <property type="component" value="Unassembled WGS sequence"/>
</dbReference>
<protein>
    <submittedName>
        <fullName evidence="2">Uncharacterized protein</fullName>
    </submittedName>
</protein>
<proteinExistence type="predicted"/>
<keyword evidence="3" id="KW-1185">Reference proteome</keyword>
<comment type="caution">
    <text evidence="2">The sequence shown here is derived from an EMBL/GenBank/DDBJ whole genome shotgun (WGS) entry which is preliminary data.</text>
</comment>
<feature type="region of interest" description="Disordered" evidence="1">
    <location>
        <begin position="142"/>
        <end position="163"/>
    </location>
</feature>
<evidence type="ECO:0000313" key="3">
    <source>
        <dbReference type="Proteomes" id="UP000035088"/>
    </source>
</evidence>
<name>G7H041_9ACTN</name>
<reference evidence="2 3" key="1">
    <citation type="submission" date="2011-11" db="EMBL/GenBank/DDBJ databases">
        <title>Whole genome shotgun sequence of Gordonia araii NBRC 100433.</title>
        <authorList>
            <person name="Yoshida Y."/>
            <person name="Hosoyama A."/>
            <person name="Tsuchikane K."/>
            <person name="Katsumata H."/>
            <person name="Yamazaki S."/>
            <person name="Fujita N."/>
        </authorList>
    </citation>
    <scope>NUCLEOTIDE SEQUENCE [LARGE SCALE GENOMIC DNA]</scope>
    <source>
        <strain evidence="2 3">NBRC 100433</strain>
    </source>
</reference>
<dbReference type="EMBL" id="BAEE01000033">
    <property type="protein sequence ID" value="GAB09216.1"/>
    <property type="molecule type" value="Genomic_DNA"/>
</dbReference>
<evidence type="ECO:0000313" key="2">
    <source>
        <dbReference type="EMBL" id="GAB09216.1"/>
    </source>
</evidence>
<accession>G7H041</accession>